<dbReference type="Pfam" id="PF06470">
    <property type="entry name" value="SMC_hinge"/>
    <property type="match status" value="1"/>
</dbReference>
<dbReference type="InterPro" id="IPR036277">
    <property type="entry name" value="SMC_hinge_sf"/>
</dbReference>
<dbReference type="AlphaFoldDB" id="A0A9K3GMJ7"/>
<feature type="domain" description="SMC hinge" evidence="3">
    <location>
        <begin position="153"/>
        <end position="267"/>
    </location>
</feature>
<feature type="compositionally biased region" description="Acidic residues" evidence="2">
    <location>
        <begin position="692"/>
        <end position="703"/>
    </location>
</feature>
<feature type="non-terminal residue" evidence="4">
    <location>
        <position position="1"/>
    </location>
</feature>
<dbReference type="PANTHER" id="PTHR18937">
    <property type="entry name" value="STRUCTURAL MAINTENANCE OF CHROMOSOMES SMC FAMILY MEMBER"/>
    <property type="match status" value="1"/>
</dbReference>
<keyword evidence="1" id="KW-0175">Coiled coil</keyword>
<dbReference type="SMART" id="SM00968">
    <property type="entry name" value="SMC_hinge"/>
    <property type="match status" value="1"/>
</dbReference>
<feature type="coiled-coil region" evidence="1">
    <location>
        <begin position="312"/>
        <end position="386"/>
    </location>
</feature>
<feature type="region of interest" description="Disordered" evidence="2">
    <location>
        <begin position="427"/>
        <end position="449"/>
    </location>
</feature>
<feature type="region of interest" description="Disordered" evidence="2">
    <location>
        <begin position="588"/>
        <end position="640"/>
    </location>
</feature>
<feature type="compositionally biased region" description="Acidic residues" evidence="2">
    <location>
        <begin position="624"/>
        <end position="639"/>
    </location>
</feature>
<dbReference type="GO" id="GO:0005694">
    <property type="term" value="C:chromosome"/>
    <property type="evidence" value="ECO:0007669"/>
    <property type="project" value="InterPro"/>
</dbReference>
<name>A0A9K3GMJ7_9EUKA</name>
<feature type="region of interest" description="Disordered" evidence="2">
    <location>
        <begin position="286"/>
        <end position="310"/>
    </location>
</feature>
<accession>A0A9K3GMJ7</accession>
<feature type="non-terminal residue" evidence="4">
    <location>
        <position position="751"/>
    </location>
</feature>
<evidence type="ECO:0000256" key="2">
    <source>
        <dbReference type="SAM" id="MobiDB-lite"/>
    </source>
</evidence>
<dbReference type="Gene3D" id="3.30.70.1620">
    <property type="match status" value="1"/>
</dbReference>
<dbReference type="EMBL" id="BDIP01003891">
    <property type="protein sequence ID" value="GIQ88243.1"/>
    <property type="molecule type" value="Genomic_DNA"/>
</dbReference>
<feature type="compositionally biased region" description="Basic residues" evidence="2">
    <location>
        <begin position="608"/>
        <end position="620"/>
    </location>
</feature>
<reference evidence="4 5" key="1">
    <citation type="journal article" date="2018" name="PLoS ONE">
        <title>The draft genome of Kipferlia bialata reveals reductive genome evolution in fornicate parasites.</title>
        <authorList>
            <person name="Tanifuji G."/>
            <person name="Takabayashi S."/>
            <person name="Kume K."/>
            <person name="Takagi M."/>
            <person name="Nakayama T."/>
            <person name="Kamikawa R."/>
            <person name="Inagaki Y."/>
            <person name="Hashimoto T."/>
        </authorList>
    </citation>
    <scope>NUCLEOTIDE SEQUENCE [LARGE SCALE GENOMIC DNA]</scope>
    <source>
        <strain evidence="4">NY0173</strain>
    </source>
</reference>
<feature type="coiled-coil region" evidence="1">
    <location>
        <begin position="34"/>
        <end position="110"/>
    </location>
</feature>
<organism evidence="4 5">
    <name type="scientific">Kipferlia bialata</name>
    <dbReference type="NCBI Taxonomy" id="797122"/>
    <lineage>
        <taxon>Eukaryota</taxon>
        <taxon>Metamonada</taxon>
        <taxon>Carpediemonas-like organisms</taxon>
        <taxon>Kipferlia</taxon>
    </lineage>
</organism>
<evidence type="ECO:0000259" key="3">
    <source>
        <dbReference type="SMART" id="SM00968"/>
    </source>
</evidence>
<feature type="compositionally biased region" description="Polar residues" evidence="2">
    <location>
        <begin position="654"/>
        <end position="670"/>
    </location>
</feature>
<dbReference type="GO" id="GO:0051276">
    <property type="term" value="P:chromosome organization"/>
    <property type="evidence" value="ECO:0007669"/>
    <property type="project" value="InterPro"/>
</dbReference>
<dbReference type="Proteomes" id="UP000265618">
    <property type="component" value="Unassembled WGS sequence"/>
</dbReference>
<evidence type="ECO:0000256" key="1">
    <source>
        <dbReference type="SAM" id="Coils"/>
    </source>
</evidence>
<proteinExistence type="predicted"/>
<protein>
    <recommendedName>
        <fullName evidence="3">SMC hinge domain-containing protein</fullName>
    </recommendedName>
</protein>
<sequence>SEGVNERIPHEFQSEYQQLQSRYLTQTSDDTVSLSALERGLAQVQGKAEDAKSRLETMDRAVAQGKERLAAAEADLERFTTEYAAAKAEKEKVKKELEAARQRVLSAEKDQEEGRTRLDLATRTLRNRESFNVATKAEQRRRRAVSALISDVRGVYGTLSSLIKVNNPQRHSVAVKAALGRNADAVVVDTVNTASDAIRFLRTQRLTTLSFLPLSVLREPQSIPVPQGLALASELVSCAQREVSRAVKFALSDTLVAPTMESASDAWRQHRVRVVTESGTVFNKGGSISAECNPGADRRRTKADQGVSEEEVERAQTEAAAAKDNYMAVTRELQKAREAIGGDRAGEADSKATALKNKLRAARNRVKEATKEVAGATKAMEEEKKAGAKHTKALQTAKDAVSAVVRRMHRTQDRLFADLLDRMRQAGHSHASIRDFDDEEGSRQRKKDRVRLQAELASAEAQLLFLGDADYATRAAKAKKQAARYTKEATRLEAELQELEGQDSVSSEEDLATNRAVKEAEREAEDVSKRLAQSRKHVQNHLGARGRARATLSAVLERERTVEVRRAQLLERCKCDGVLLPLLRTEGAGDVAMDGGSESEGEEDAPKRGKARVTTNRRGRRVEESEESDAEESDDEESEGAMMQLEAVYSAVNQLLASQSQDPTAVQRQQAKGKGKGKKGKKGRVRSALMSQEEEEEEEEEEREREMLSQQVEGRETQDLYSIIHAAPIDYSRVQADLDMIAKDVNPVSAL</sequence>
<dbReference type="Gene3D" id="1.20.1060.20">
    <property type="match status" value="1"/>
</dbReference>
<evidence type="ECO:0000313" key="4">
    <source>
        <dbReference type="EMBL" id="GIQ88243.1"/>
    </source>
</evidence>
<comment type="caution">
    <text evidence="4">The sequence shown here is derived from an EMBL/GenBank/DDBJ whole genome shotgun (WGS) entry which is preliminary data.</text>
</comment>
<evidence type="ECO:0000313" key="5">
    <source>
        <dbReference type="Proteomes" id="UP000265618"/>
    </source>
</evidence>
<feature type="region of interest" description="Disordered" evidence="2">
    <location>
        <begin position="654"/>
        <end position="716"/>
    </location>
</feature>
<dbReference type="SUPFAM" id="SSF75553">
    <property type="entry name" value="Smc hinge domain"/>
    <property type="match status" value="1"/>
</dbReference>
<gene>
    <name evidence="4" type="ORF">KIPB_010448</name>
</gene>
<dbReference type="GO" id="GO:0005524">
    <property type="term" value="F:ATP binding"/>
    <property type="evidence" value="ECO:0007669"/>
    <property type="project" value="InterPro"/>
</dbReference>
<feature type="compositionally biased region" description="Basic residues" evidence="2">
    <location>
        <begin position="671"/>
        <end position="685"/>
    </location>
</feature>
<keyword evidence="5" id="KW-1185">Reference proteome</keyword>
<dbReference type="InterPro" id="IPR010935">
    <property type="entry name" value="SMC_hinge"/>
</dbReference>